<dbReference type="EMBL" id="AODF01000007">
    <property type="protein sequence ID" value="EUJ33185.1"/>
    <property type="molecule type" value="Genomic_DNA"/>
</dbReference>
<evidence type="ECO:0000313" key="1">
    <source>
        <dbReference type="EMBL" id="EUJ33185.1"/>
    </source>
</evidence>
<accession>A0ABN0RGY9</accession>
<dbReference type="Gene3D" id="3.10.420.10">
    <property type="entry name" value="SecB-like"/>
    <property type="match status" value="1"/>
</dbReference>
<protein>
    <recommendedName>
        <fullName evidence="3">DUF1149 family protein</fullName>
    </recommendedName>
</protein>
<dbReference type="SUPFAM" id="SSF54611">
    <property type="entry name" value="SecB-like"/>
    <property type="match status" value="1"/>
</dbReference>
<dbReference type="Pfam" id="PF06619">
    <property type="entry name" value="DUF1149"/>
    <property type="match status" value="1"/>
</dbReference>
<sequence length="127" mass="14614">MEFKANPIIVEKYNFETLVEPEEGIENNIMVQLNEVEPAGEDKSELEAGKIYKVDVPFSLVLERFKIDGQISRIVQVLDFFGETNEIDQATAQEMSKPLIDYIKRLTYEVTEIAFDLPGYKLDFESN</sequence>
<gene>
    <name evidence="1" type="ORF">MFLO_04600</name>
</gene>
<name>A0ABN0RGY9_9LIST</name>
<evidence type="ECO:0008006" key="3">
    <source>
        <dbReference type="Google" id="ProtNLM"/>
    </source>
</evidence>
<dbReference type="Proteomes" id="UP000019249">
    <property type="component" value="Unassembled WGS sequence"/>
</dbReference>
<dbReference type="InterPro" id="IPR035958">
    <property type="entry name" value="SecB-like_sf"/>
</dbReference>
<evidence type="ECO:0000313" key="2">
    <source>
        <dbReference type="Proteomes" id="UP000019249"/>
    </source>
</evidence>
<dbReference type="RefSeq" id="WP_036096566.1">
    <property type="nucleotide sequence ID" value="NZ_AODF01000007.1"/>
</dbReference>
<reference evidence="1 2" key="1">
    <citation type="journal article" date="2014" name="Int. J. Syst. Evol. Microbiol.">
        <title>Listeria floridensis sp. nov., Listeria aquatica sp. nov., Listeria cornellensis sp. nov., Listeria riparia sp. nov. and Listeria grandensis sp. nov., from agricultural and natural environments.</title>
        <authorList>
            <person name="den Bakker H.C."/>
            <person name="Warchocki S."/>
            <person name="Wright E.M."/>
            <person name="Allred A.F."/>
            <person name="Ahlstrom C."/>
            <person name="Manuel C.S."/>
            <person name="Stasiewicz M.J."/>
            <person name="Burrell A."/>
            <person name="Roof S."/>
            <person name="Strawn L."/>
            <person name="Fortes E.D."/>
            <person name="Nightingale K.K."/>
            <person name="Kephart D."/>
            <person name="Wiedmann M."/>
        </authorList>
    </citation>
    <scope>NUCLEOTIDE SEQUENCE [LARGE SCALE GENOMIC DNA]</scope>
    <source>
        <strain evidence="1 2">FSL S10-1187</strain>
    </source>
</reference>
<dbReference type="PIRSF" id="PIRSF031568">
    <property type="entry name" value="UCP031568"/>
    <property type="match status" value="1"/>
</dbReference>
<proteinExistence type="predicted"/>
<comment type="caution">
    <text evidence="1">The sequence shown here is derived from an EMBL/GenBank/DDBJ whole genome shotgun (WGS) entry which is preliminary data.</text>
</comment>
<keyword evidence="2" id="KW-1185">Reference proteome</keyword>
<organism evidence="1 2">
    <name type="scientific">Listeria floridensis FSL S10-1187</name>
    <dbReference type="NCBI Taxonomy" id="1265817"/>
    <lineage>
        <taxon>Bacteria</taxon>
        <taxon>Bacillati</taxon>
        <taxon>Bacillota</taxon>
        <taxon>Bacilli</taxon>
        <taxon>Bacillales</taxon>
        <taxon>Listeriaceae</taxon>
        <taxon>Listeria</taxon>
    </lineage>
</organism>
<dbReference type="InterPro" id="IPR009530">
    <property type="entry name" value="DUF1149"/>
</dbReference>